<name>A0A921G2R6_SPOPS</name>
<gene>
    <name evidence="3" type="ORF">K8V56_21375</name>
</gene>
<keyword evidence="2" id="KW-0812">Transmembrane</keyword>
<evidence type="ECO:0000256" key="2">
    <source>
        <dbReference type="SAM" id="Phobius"/>
    </source>
</evidence>
<accession>A0A921G2R6</accession>
<keyword evidence="2" id="KW-1133">Transmembrane helix</keyword>
<dbReference type="EMBL" id="DYWT01000318">
    <property type="protein sequence ID" value="HJF34323.1"/>
    <property type="molecule type" value="Genomic_DNA"/>
</dbReference>
<comment type="caution">
    <text evidence="3">The sequence shown here is derived from an EMBL/GenBank/DDBJ whole genome shotgun (WGS) entry which is preliminary data.</text>
</comment>
<proteinExistence type="predicted"/>
<reference evidence="3" key="1">
    <citation type="journal article" date="2021" name="PeerJ">
        <title>Extensive microbial diversity within the chicken gut microbiome revealed by metagenomics and culture.</title>
        <authorList>
            <person name="Gilroy R."/>
            <person name="Ravi A."/>
            <person name="Getino M."/>
            <person name="Pursley I."/>
            <person name="Horton D.L."/>
            <person name="Alikhan N.F."/>
            <person name="Baker D."/>
            <person name="Gharbi K."/>
            <person name="Hall N."/>
            <person name="Watson M."/>
            <person name="Adriaenssens E.M."/>
            <person name="Foster-Nyarko E."/>
            <person name="Jarju S."/>
            <person name="Secka A."/>
            <person name="Antonio M."/>
            <person name="Oren A."/>
            <person name="Chaudhuri R.R."/>
            <person name="La Ragione R."/>
            <person name="Hildebrand F."/>
            <person name="Pallen M.J."/>
        </authorList>
    </citation>
    <scope>NUCLEOTIDE SEQUENCE</scope>
    <source>
        <strain evidence="3">CHK171-7178</strain>
    </source>
</reference>
<feature type="compositionally biased region" description="Basic and acidic residues" evidence="1">
    <location>
        <begin position="48"/>
        <end position="62"/>
    </location>
</feature>
<reference evidence="3" key="2">
    <citation type="submission" date="2021-09" db="EMBL/GenBank/DDBJ databases">
        <authorList>
            <person name="Gilroy R."/>
        </authorList>
    </citation>
    <scope>NUCLEOTIDE SEQUENCE</scope>
    <source>
        <strain evidence="3">CHK171-7178</strain>
    </source>
</reference>
<sequence length="62" mass="7265">MHWMMWIFWGSIVTLLVGSYVVDFLTGRKYDFKEKKKSLNQNSASADSLREIGRHDQQNGPF</sequence>
<keyword evidence="2" id="KW-0472">Membrane</keyword>
<evidence type="ECO:0000313" key="4">
    <source>
        <dbReference type="Proteomes" id="UP000698173"/>
    </source>
</evidence>
<evidence type="ECO:0000313" key="3">
    <source>
        <dbReference type="EMBL" id="HJF34323.1"/>
    </source>
</evidence>
<protein>
    <submittedName>
        <fullName evidence="3">Uncharacterized protein</fullName>
    </submittedName>
</protein>
<feature type="transmembrane region" description="Helical" evidence="2">
    <location>
        <begin position="6"/>
        <end position="26"/>
    </location>
</feature>
<organism evidence="3 4">
    <name type="scientific">Sporosarcina psychrophila</name>
    <name type="common">Bacillus psychrophilus</name>
    <dbReference type="NCBI Taxonomy" id="1476"/>
    <lineage>
        <taxon>Bacteria</taxon>
        <taxon>Bacillati</taxon>
        <taxon>Bacillota</taxon>
        <taxon>Bacilli</taxon>
        <taxon>Bacillales</taxon>
        <taxon>Caryophanaceae</taxon>
        <taxon>Sporosarcina</taxon>
    </lineage>
</organism>
<dbReference type="AlphaFoldDB" id="A0A921G2R6"/>
<dbReference type="Proteomes" id="UP000698173">
    <property type="component" value="Unassembled WGS sequence"/>
</dbReference>
<evidence type="ECO:0000256" key="1">
    <source>
        <dbReference type="SAM" id="MobiDB-lite"/>
    </source>
</evidence>
<feature type="region of interest" description="Disordered" evidence="1">
    <location>
        <begin position="37"/>
        <end position="62"/>
    </location>
</feature>